<reference evidence="1 2" key="1">
    <citation type="submission" date="2024-07" db="EMBL/GenBank/DDBJ databases">
        <authorList>
            <person name="Wang L."/>
        </authorList>
    </citation>
    <scope>NUCLEOTIDE SEQUENCE [LARGE SCALE GENOMIC DNA]</scope>
    <source>
        <strain evidence="1 2">WL359</strain>
    </source>
</reference>
<dbReference type="PANTHER" id="PTHR35564">
    <property type="match status" value="1"/>
</dbReference>
<comment type="caution">
    <text evidence="1">The sequence shown here is derived from an EMBL/GenBank/DDBJ whole genome shotgun (WGS) entry which is preliminary data.</text>
</comment>
<organism evidence="1 2">
    <name type="scientific">Buttiauxella gaviniae</name>
    <dbReference type="NCBI Taxonomy" id="82990"/>
    <lineage>
        <taxon>Bacteria</taxon>
        <taxon>Pseudomonadati</taxon>
        <taxon>Pseudomonadota</taxon>
        <taxon>Gammaproteobacteria</taxon>
        <taxon>Enterobacterales</taxon>
        <taxon>Enterobacteriaceae</taxon>
        <taxon>Buttiauxella</taxon>
    </lineage>
</organism>
<dbReference type="EMBL" id="JBFMVT010000002">
    <property type="protein sequence ID" value="MEW7314512.1"/>
    <property type="molecule type" value="Genomic_DNA"/>
</dbReference>
<accession>A0ABV3NY86</accession>
<dbReference type="NCBIfam" id="TIGR03347">
    <property type="entry name" value="VI_chp_1"/>
    <property type="match status" value="1"/>
</dbReference>
<dbReference type="Pfam" id="PF06996">
    <property type="entry name" value="T6SS_TssG"/>
    <property type="match status" value="1"/>
</dbReference>
<gene>
    <name evidence="1" type="primary">tssG</name>
    <name evidence="1" type="ORF">AB1E22_17720</name>
</gene>
<keyword evidence="2" id="KW-1185">Reference proteome</keyword>
<dbReference type="RefSeq" id="WP_367596539.1">
    <property type="nucleotide sequence ID" value="NZ_JBFMVT010000002.1"/>
</dbReference>
<dbReference type="InterPro" id="IPR010732">
    <property type="entry name" value="T6SS_TssG-like"/>
</dbReference>
<dbReference type="Proteomes" id="UP001555342">
    <property type="component" value="Unassembled WGS sequence"/>
</dbReference>
<proteinExistence type="predicted"/>
<protein>
    <submittedName>
        <fullName evidence="1">Type VI secretion system baseplate subunit TssG</fullName>
    </submittedName>
</protein>
<evidence type="ECO:0000313" key="1">
    <source>
        <dbReference type="EMBL" id="MEW7314512.1"/>
    </source>
</evidence>
<dbReference type="PANTHER" id="PTHR35564:SF4">
    <property type="entry name" value="CYTOPLASMIC PROTEIN"/>
    <property type="match status" value="1"/>
</dbReference>
<sequence length="312" mass="34974">MDLTRITSRFNFYQQIRTLMHKLRRGKTGTADWLDNHFQLVSTLSLDTPAGQIASIDQATPDDPLRITLWQNGLTGAQGALPTAYTEWMIERQCRYGDHSAKAFLDMFGHRLYCLDYLAWQKNHLYALAESETQLPLQQATMALTGLLASPSVSCGENYAHLFSSPVRSLVNLEVWFSHYYGIPVHITPFTGGWATVDETEHSQLGNSAQRLETAPMLGRVRWDIQSHFDVTFGPMEQERSQHFTPQGKFYQEIWTRIREYVGPGLGFSIHITISSGNSSPVPLGVGRLGLDICIGHPDPAALINVCLPLPV</sequence>
<name>A0ABV3NY86_9ENTR</name>
<evidence type="ECO:0000313" key="2">
    <source>
        <dbReference type="Proteomes" id="UP001555342"/>
    </source>
</evidence>